<dbReference type="AlphaFoldDB" id="K1QV45"/>
<evidence type="ECO:0000313" key="1">
    <source>
        <dbReference type="EMBL" id="EKC40722.1"/>
    </source>
</evidence>
<dbReference type="HOGENOM" id="CLU_1350063_0_0_1"/>
<name>K1QV45_MAGGI</name>
<reference evidence="1" key="1">
    <citation type="journal article" date="2012" name="Nature">
        <title>The oyster genome reveals stress adaptation and complexity of shell formation.</title>
        <authorList>
            <person name="Zhang G."/>
            <person name="Fang X."/>
            <person name="Guo X."/>
            <person name="Li L."/>
            <person name="Luo R."/>
            <person name="Xu F."/>
            <person name="Yang P."/>
            <person name="Zhang L."/>
            <person name="Wang X."/>
            <person name="Qi H."/>
            <person name="Xiong Z."/>
            <person name="Que H."/>
            <person name="Xie Y."/>
            <person name="Holland P.W."/>
            <person name="Paps J."/>
            <person name="Zhu Y."/>
            <person name="Wu F."/>
            <person name="Chen Y."/>
            <person name="Wang J."/>
            <person name="Peng C."/>
            <person name="Meng J."/>
            <person name="Yang L."/>
            <person name="Liu J."/>
            <person name="Wen B."/>
            <person name="Zhang N."/>
            <person name="Huang Z."/>
            <person name="Zhu Q."/>
            <person name="Feng Y."/>
            <person name="Mount A."/>
            <person name="Hedgecock D."/>
            <person name="Xu Z."/>
            <person name="Liu Y."/>
            <person name="Domazet-Loso T."/>
            <person name="Du Y."/>
            <person name="Sun X."/>
            <person name="Zhang S."/>
            <person name="Liu B."/>
            <person name="Cheng P."/>
            <person name="Jiang X."/>
            <person name="Li J."/>
            <person name="Fan D."/>
            <person name="Wang W."/>
            <person name="Fu W."/>
            <person name="Wang T."/>
            <person name="Wang B."/>
            <person name="Zhang J."/>
            <person name="Peng Z."/>
            <person name="Li Y."/>
            <person name="Li N."/>
            <person name="Wang J."/>
            <person name="Chen M."/>
            <person name="He Y."/>
            <person name="Tan F."/>
            <person name="Song X."/>
            <person name="Zheng Q."/>
            <person name="Huang R."/>
            <person name="Yang H."/>
            <person name="Du X."/>
            <person name="Chen L."/>
            <person name="Yang M."/>
            <person name="Gaffney P.M."/>
            <person name="Wang S."/>
            <person name="Luo L."/>
            <person name="She Z."/>
            <person name="Ming Y."/>
            <person name="Huang W."/>
            <person name="Zhang S."/>
            <person name="Huang B."/>
            <person name="Zhang Y."/>
            <person name="Qu T."/>
            <person name="Ni P."/>
            <person name="Miao G."/>
            <person name="Wang J."/>
            <person name="Wang Q."/>
            <person name="Steinberg C.E."/>
            <person name="Wang H."/>
            <person name="Li N."/>
            <person name="Qian L."/>
            <person name="Zhang G."/>
            <person name="Li Y."/>
            <person name="Yang H."/>
            <person name="Liu X."/>
            <person name="Wang J."/>
            <person name="Yin Y."/>
            <person name="Wang J."/>
        </authorList>
    </citation>
    <scope>NUCLEOTIDE SEQUENCE [LARGE SCALE GENOMIC DNA]</scope>
    <source>
        <strain evidence="1">05x7-T-G4-1.051#20</strain>
    </source>
</reference>
<organism evidence="1">
    <name type="scientific">Magallana gigas</name>
    <name type="common">Pacific oyster</name>
    <name type="synonym">Crassostrea gigas</name>
    <dbReference type="NCBI Taxonomy" id="29159"/>
    <lineage>
        <taxon>Eukaryota</taxon>
        <taxon>Metazoa</taxon>
        <taxon>Spiralia</taxon>
        <taxon>Lophotrochozoa</taxon>
        <taxon>Mollusca</taxon>
        <taxon>Bivalvia</taxon>
        <taxon>Autobranchia</taxon>
        <taxon>Pteriomorphia</taxon>
        <taxon>Ostreida</taxon>
        <taxon>Ostreoidea</taxon>
        <taxon>Ostreidae</taxon>
        <taxon>Magallana</taxon>
    </lineage>
</organism>
<accession>K1QV45</accession>
<dbReference type="InParanoid" id="K1QV45"/>
<dbReference type="EMBL" id="JH816022">
    <property type="protein sequence ID" value="EKC40722.1"/>
    <property type="molecule type" value="Genomic_DNA"/>
</dbReference>
<proteinExistence type="predicted"/>
<gene>
    <name evidence="1" type="ORF">CGI_10020602</name>
</gene>
<sequence length="203" mass="23085">MAEEFFNVMDNKSENTMTSSPGRDFRDFEKEWMELGDNFSVIFNPGNSPKDVKEPNPSPSRKRKIEEAEDSLILHRRTIEKKSKRVKFTQETTEEAPVLKKFREENPESIKFCATTGDKRKPIRIYDAPGVSCTNPAHLSIDTWRDPGINIWALTYDTTWLCTIVNAQSGIRRPAPATSDSPRVLSPEATSGHIRFVCNMSVC</sequence>
<protein>
    <submittedName>
        <fullName evidence="1">Uncharacterized protein</fullName>
    </submittedName>
</protein>